<protein>
    <submittedName>
        <fullName evidence="2">Uncharacterized protein</fullName>
    </submittedName>
</protein>
<evidence type="ECO:0000313" key="3">
    <source>
        <dbReference type="Proteomes" id="UP000463700"/>
    </source>
</evidence>
<reference evidence="2 3" key="1">
    <citation type="journal article" date="2020" name="Int. J. Syst. Evol. Microbiol.">
        <title>Paraburkholderia madseniana sp. nov., a phenolic acid-degrading bacterium isolated from acidic forest soil.</title>
        <authorList>
            <person name="Wilhelm R.C."/>
            <person name="Murphy S.J.L."/>
            <person name="Feriancek N.M."/>
            <person name="Karasz D.C."/>
            <person name="DeRito C.M."/>
            <person name="Newman J.D."/>
            <person name="Buckley D.H."/>
        </authorList>
    </citation>
    <scope>NUCLEOTIDE SEQUENCE [LARGE SCALE GENOMIC DNA]</scope>
    <source>
        <strain evidence="2 3">RP11</strain>
    </source>
</reference>
<name>A0A6N6W109_9BURK</name>
<dbReference type="RefSeq" id="WP_154567834.1">
    <property type="nucleotide sequence ID" value="NZ_VOSW01000212.1"/>
</dbReference>
<evidence type="ECO:0000256" key="1">
    <source>
        <dbReference type="SAM" id="MobiDB-lite"/>
    </source>
</evidence>
<proteinExistence type="predicted"/>
<organism evidence="2 3">
    <name type="scientific">Paraburkholderia madseniana</name>
    <dbReference type="NCBI Taxonomy" id="2599607"/>
    <lineage>
        <taxon>Bacteria</taxon>
        <taxon>Pseudomonadati</taxon>
        <taxon>Pseudomonadota</taxon>
        <taxon>Betaproteobacteria</taxon>
        <taxon>Burkholderiales</taxon>
        <taxon>Burkholderiaceae</taxon>
        <taxon>Paraburkholderia</taxon>
    </lineage>
</organism>
<dbReference type="Proteomes" id="UP000463700">
    <property type="component" value="Unassembled WGS sequence"/>
</dbReference>
<sequence length="62" mass="6228">MSHHSSSNNSVTMSDGTQVNLGDDSAGAQDLSKEVGENNKLKLELAFMEGMQAGESGGGGGG</sequence>
<feature type="region of interest" description="Disordered" evidence="1">
    <location>
        <begin position="1"/>
        <end position="35"/>
    </location>
</feature>
<feature type="compositionally biased region" description="Polar residues" evidence="1">
    <location>
        <begin position="1"/>
        <end position="20"/>
    </location>
</feature>
<evidence type="ECO:0000313" key="2">
    <source>
        <dbReference type="EMBL" id="KAE8753484.1"/>
    </source>
</evidence>
<gene>
    <name evidence="2" type="ORF">FSO04_44960</name>
</gene>
<dbReference type="AlphaFoldDB" id="A0A6N6W109"/>
<accession>A0A6N6W109</accession>
<comment type="caution">
    <text evidence="2">The sequence shown here is derived from an EMBL/GenBank/DDBJ whole genome shotgun (WGS) entry which is preliminary data.</text>
</comment>
<dbReference type="EMBL" id="VOSW01000212">
    <property type="protein sequence ID" value="KAE8753484.1"/>
    <property type="molecule type" value="Genomic_DNA"/>
</dbReference>
<feature type="non-terminal residue" evidence="2">
    <location>
        <position position="62"/>
    </location>
</feature>